<evidence type="ECO:0000313" key="9">
    <source>
        <dbReference type="Proteomes" id="UP000265560"/>
    </source>
</evidence>
<dbReference type="KEGG" id="pcav:D3880_09320"/>
<proteinExistence type="predicted"/>
<dbReference type="GO" id="GO:0005576">
    <property type="term" value="C:extracellular region"/>
    <property type="evidence" value="ECO:0007669"/>
    <property type="project" value="TreeGrafter"/>
</dbReference>
<evidence type="ECO:0000256" key="3">
    <source>
        <dbReference type="ARBA" id="ARBA00023139"/>
    </source>
</evidence>
<dbReference type="Pfam" id="PF07007">
    <property type="entry name" value="LprI"/>
    <property type="match status" value="1"/>
</dbReference>
<keyword evidence="3" id="KW-0564">Palmitate</keyword>
<dbReference type="InterPro" id="IPR036328">
    <property type="entry name" value="MliC_sf"/>
</dbReference>
<keyword evidence="9" id="KW-1185">Reference proteome</keyword>
<evidence type="ECO:0000256" key="4">
    <source>
        <dbReference type="ARBA" id="ARBA00023288"/>
    </source>
</evidence>
<evidence type="ECO:0000313" key="8">
    <source>
        <dbReference type="EMBL" id="AYC32569.1"/>
    </source>
</evidence>
<dbReference type="Pfam" id="PF09864">
    <property type="entry name" value="MliC"/>
    <property type="match status" value="1"/>
</dbReference>
<feature type="domain" description="C-type lysozyme inhibitor" evidence="7">
    <location>
        <begin position="123"/>
        <end position="191"/>
    </location>
</feature>
<dbReference type="SUPFAM" id="SSF141488">
    <property type="entry name" value="YdhA-like"/>
    <property type="match status" value="1"/>
</dbReference>
<dbReference type="InterPro" id="IPR018660">
    <property type="entry name" value="MliC"/>
</dbReference>
<dbReference type="OrthoDB" id="5565855at2"/>
<dbReference type="AlphaFoldDB" id="A0A385Z049"/>
<name>A0A385Z049_9PSED</name>
<evidence type="ECO:0000256" key="2">
    <source>
        <dbReference type="ARBA" id="ARBA00023136"/>
    </source>
</evidence>
<dbReference type="EMBL" id="CP032419">
    <property type="protein sequence ID" value="AYC32569.1"/>
    <property type="molecule type" value="Genomic_DNA"/>
</dbReference>
<dbReference type="InterPro" id="IPR009739">
    <property type="entry name" value="LprI-like_N"/>
</dbReference>
<reference evidence="9" key="1">
    <citation type="submission" date="2018-09" db="EMBL/GenBank/DDBJ databases">
        <authorList>
            <person name="Zhu H."/>
        </authorList>
    </citation>
    <scope>NUCLEOTIDE SEQUENCE [LARGE SCALE GENOMIC DNA]</scope>
    <source>
        <strain evidence="9">K2W31S-8</strain>
    </source>
</reference>
<feature type="domain" description="Lysozyme inhibitor LprI-like N-terminal" evidence="6">
    <location>
        <begin position="37"/>
        <end position="108"/>
    </location>
</feature>
<keyword evidence="1 5" id="KW-0732">Signal</keyword>
<keyword evidence="4" id="KW-0449">Lipoprotein</keyword>
<protein>
    <submittedName>
        <fullName evidence="8">DUF1311 domain-containing protein</fullName>
    </submittedName>
</protein>
<feature type="chain" id="PRO_5017456008" evidence="5">
    <location>
        <begin position="21"/>
        <end position="202"/>
    </location>
</feature>
<dbReference type="InterPro" id="IPR052755">
    <property type="entry name" value="Lysozyme_Inhibitor_LprI"/>
</dbReference>
<evidence type="ECO:0000256" key="5">
    <source>
        <dbReference type="SAM" id="SignalP"/>
    </source>
</evidence>
<feature type="signal peptide" evidence="5">
    <location>
        <begin position="1"/>
        <end position="20"/>
    </location>
</feature>
<dbReference type="Gene3D" id="1.20.1270.180">
    <property type="match status" value="1"/>
</dbReference>
<dbReference type="Proteomes" id="UP000265560">
    <property type="component" value="Chromosome"/>
</dbReference>
<sequence>MSPRKNIVWLLLATPLPLLAQGDAPSFDCGKVDAGSIEALVCESPALAKLDRQLAAVYKQASAKAVNEHPPMLKAEQRGWIKGRDDCWKADDKTQCVTDSYRQRIAELQARYQLIEGTGPVRYECDGQPAKEVVATFYPTDPASAVVEFGDSTSLMYQQPAASGARYQGNNESLWEHHGEATVVWGYEAPEMKCKIRQPSSP</sequence>
<keyword evidence="2" id="KW-0472">Membrane</keyword>
<evidence type="ECO:0000256" key="1">
    <source>
        <dbReference type="ARBA" id="ARBA00022729"/>
    </source>
</evidence>
<evidence type="ECO:0000259" key="6">
    <source>
        <dbReference type="Pfam" id="PF07007"/>
    </source>
</evidence>
<dbReference type="RefSeq" id="WP_119893190.1">
    <property type="nucleotide sequence ID" value="NZ_CP032419.1"/>
</dbReference>
<evidence type="ECO:0000259" key="7">
    <source>
        <dbReference type="Pfam" id="PF09864"/>
    </source>
</evidence>
<gene>
    <name evidence="8" type="ORF">D3880_09320</name>
</gene>
<accession>A0A385Z049</accession>
<dbReference type="Gene3D" id="2.40.128.200">
    <property type="match status" value="1"/>
</dbReference>
<dbReference type="PANTHER" id="PTHR37549:SF1">
    <property type="entry name" value="LIPOPROTEIN LPRI"/>
    <property type="match status" value="1"/>
</dbReference>
<organism evidence="8 9">
    <name type="scientific">Pseudomonas cavernae</name>
    <dbReference type="NCBI Taxonomy" id="2320867"/>
    <lineage>
        <taxon>Bacteria</taxon>
        <taxon>Pseudomonadati</taxon>
        <taxon>Pseudomonadota</taxon>
        <taxon>Gammaproteobacteria</taxon>
        <taxon>Pseudomonadales</taxon>
        <taxon>Pseudomonadaceae</taxon>
        <taxon>Pseudomonas</taxon>
    </lineage>
</organism>
<dbReference type="PANTHER" id="PTHR37549">
    <property type="entry name" value="LIPOPROTEIN LPRI"/>
    <property type="match status" value="1"/>
</dbReference>